<evidence type="ECO:0000313" key="1">
    <source>
        <dbReference type="EMBL" id="KKP30811.1"/>
    </source>
</evidence>
<protein>
    <submittedName>
        <fullName evidence="1">Uncharacterized protein</fullName>
    </submittedName>
</protein>
<comment type="caution">
    <text evidence="1">The sequence shown here is derived from an EMBL/GenBank/DDBJ whole genome shotgun (WGS) entry which is preliminary data.</text>
</comment>
<dbReference type="Proteomes" id="UP000034803">
    <property type="component" value="Unassembled WGS sequence"/>
</dbReference>
<sequence>MATTKNEIDDYFKERGNYGLIQVSCCGKCKYCINNELKTMTTNRVFATYRYVSFCKYWSDKKPPPSGYFVIDRSGLCDKFKKI</sequence>
<accession>A0A0F9YWI1</accession>
<reference evidence="1 2" key="1">
    <citation type="journal article" date="2015" name="Nature">
        <title>rRNA introns, odd ribosomes, and small enigmatic genomes across a large radiation of phyla.</title>
        <authorList>
            <person name="Brown C.T."/>
            <person name="Hug L.A."/>
            <person name="Thomas B.C."/>
            <person name="Sharon I."/>
            <person name="Castelle C.J."/>
            <person name="Singh A."/>
            <person name="Wilkins M.J."/>
            <person name="Williams K.H."/>
            <person name="Banfield J.F."/>
        </authorList>
    </citation>
    <scope>NUCLEOTIDE SEQUENCE [LARGE SCALE GENOMIC DNA]</scope>
</reference>
<dbReference type="EMBL" id="LBOI01000024">
    <property type="protein sequence ID" value="KKP30811.1"/>
    <property type="molecule type" value="Genomic_DNA"/>
</dbReference>
<organism evidence="1 2">
    <name type="scientific">Candidatus Woesebacteria bacterium GW2011_GWC2_31_9</name>
    <dbReference type="NCBI Taxonomy" id="1618586"/>
    <lineage>
        <taxon>Bacteria</taxon>
        <taxon>Candidatus Woeseibacteriota</taxon>
    </lineage>
</organism>
<proteinExistence type="predicted"/>
<gene>
    <name evidence="1" type="ORF">UR21_C0024G0004</name>
</gene>
<dbReference type="AlphaFoldDB" id="A0A0F9YWI1"/>
<name>A0A0F9YWI1_9BACT</name>
<evidence type="ECO:0000313" key="2">
    <source>
        <dbReference type="Proteomes" id="UP000034803"/>
    </source>
</evidence>